<dbReference type="EMBL" id="CAJPWZ010002049">
    <property type="protein sequence ID" value="CAG2230071.1"/>
    <property type="molecule type" value="Genomic_DNA"/>
</dbReference>
<evidence type="ECO:0000259" key="1">
    <source>
        <dbReference type="PROSITE" id="PS50878"/>
    </source>
</evidence>
<evidence type="ECO:0000313" key="3">
    <source>
        <dbReference type="Proteomes" id="UP000683360"/>
    </source>
</evidence>
<keyword evidence="3" id="KW-1185">Reference proteome</keyword>
<sequence length="227" mass="25850">MLKANMFSDANSAVLCNGRISRFFPVHRGVRKGSSLSSKLYLLYSNDLLVELSDFRHGILVTDIHILSSVQAEDIVLINTNCCNMQTMVTVCENYSIDWKFKFNPLKSIQFKLSISKQQTNIQLYNSSIQLEMSAIHVGVLLNRKLNSMERTLQPCRTLRSSALGLTKSGLHPSVISIDTYNRIVRRVCFTQAFFNVDCGPTLTSPRFYYENANSDMCLNRYMDYQG</sequence>
<reference evidence="2" key="1">
    <citation type="submission" date="2021-03" db="EMBL/GenBank/DDBJ databases">
        <authorList>
            <person name="Bekaert M."/>
        </authorList>
    </citation>
    <scope>NUCLEOTIDE SEQUENCE</scope>
</reference>
<feature type="domain" description="Reverse transcriptase" evidence="1">
    <location>
        <begin position="1"/>
        <end position="142"/>
    </location>
</feature>
<comment type="caution">
    <text evidence="2">The sequence shown here is derived from an EMBL/GenBank/DDBJ whole genome shotgun (WGS) entry which is preliminary data.</text>
</comment>
<protein>
    <recommendedName>
        <fullName evidence="1">Reverse transcriptase domain-containing protein</fullName>
    </recommendedName>
</protein>
<dbReference type="InterPro" id="IPR000477">
    <property type="entry name" value="RT_dom"/>
</dbReference>
<dbReference type="AlphaFoldDB" id="A0A8S3T846"/>
<dbReference type="Proteomes" id="UP000683360">
    <property type="component" value="Unassembled WGS sequence"/>
</dbReference>
<dbReference type="PROSITE" id="PS50878">
    <property type="entry name" value="RT_POL"/>
    <property type="match status" value="1"/>
</dbReference>
<name>A0A8S3T846_MYTED</name>
<organism evidence="2 3">
    <name type="scientific">Mytilus edulis</name>
    <name type="common">Blue mussel</name>
    <dbReference type="NCBI Taxonomy" id="6550"/>
    <lineage>
        <taxon>Eukaryota</taxon>
        <taxon>Metazoa</taxon>
        <taxon>Spiralia</taxon>
        <taxon>Lophotrochozoa</taxon>
        <taxon>Mollusca</taxon>
        <taxon>Bivalvia</taxon>
        <taxon>Autobranchia</taxon>
        <taxon>Pteriomorphia</taxon>
        <taxon>Mytilida</taxon>
        <taxon>Mytiloidea</taxon>
        <taxon>Mytilidae</taxon>
        <taxon>Mytilinae</taxon>
        <taxon>Mytilus</taxon>
    </lineage>
</organism>
<proteinExistence type="predicted"/>
<gene>
    <name evidence="2" type="ORF">MEDL_42958</name>
</gene>
<evidence type="ECO:0000313" key="2">
    <source>
        <dbReference type="EMBL" id="CAG2230071.1"/>
    </source>
</evidence>
<accession>A0A8S3T846</accession>